<sequence length="436" mass="46511">MGAPGSSCPGVPHPAKSPAGDPPASTTPPRTLLSDQLAAREPASPLRAAAEQGEALELHYCSSAERSGSPIDGDEVAQKTEDELKTVAGEASKEGTERDARAAGKARISEIPAAPAQGPVARRESYKDALLKPRTFRPRFPPIQSHQGKEVWLQEVCRGARRGGAGSVWSRLGAAGAPSIREETTAAGQHKREDSHFLVLLKKRAGDRRCFNCFASGHRISQCRDPPKCLVCFRSGHKARFCPRRRGAPAAAATTAAAPEATGVEAVRGSQLPSSASRRQGAGEGRGMDPLGMEFTPGDISFRPREVVAAAARTQEIRDEERALELYTLVAVQRDCRVPLSCAAVFRDAPRQLGVPEHELVVEGLSQAKFLLRFGSPALRNAALAVPGRAFQAGNCALNIMPWSRRIGASVGKLRFRARVCLEGVPRHARNSAAVA</sequence>
<dbReference type="AlphaFoldDB" id="A0ABC9B9K3"/>
<dbReference type="PANTHER" id="PTHR33087:SF40">
    <property type="entry name" value="GENOME ASSEMBLY, CHROMOSOME: II"/>
    <property type="match status" value="1"/>
</dbReference>
<dbReference type="InterPro" id="IPR001878">
    <property type="entry name" value="Znf_CCHC"/>
</dbReference>
<dbReference type="InterPro" id="IPR036875">
    <property type="entry name" value="Znf_CCHC_sf"/>
</dbReference>
<keyword evidence="4" id="KW-1185">Reference proteome</keyword>
<proteinExistence type="predicted"/>
<feature type="compositionally biased region" description="Low complexity" evidence="1">
    <location>
        <begin position="253"/>
        <end position="267"/>
    </location>
</feature>
<feature type="compositionally biased region" description="Basic and acidic residues" evidence="1">
    <location>
        <begin position="76"/>
        <end position="98"/>
    </location>
</feature>
<evidence type="ECO:0000256" key="1">
    <source>
        <dbReference type="SAM" id="MobiDB-lite"/>
    </source>
</evidence>
<dbReference type="EMBL" id="OZ075135">
    <property type="protein sequence ID" value="CAL4996949.1"/>
    <property type="molecule type" value="Genomic_DNA"/>
</dbReference>
<feature type="region of interest" description="Disordered" evidence="1">
    <location>
        <begin position="1"/>
        <end position="98"/>
    </location>
</feature>
<dbReference type="Proteomes" id="UP001497457">
    <property type="component" value="Chromosome 25rd"/>
</dbReference>
<name>A0ABC9B9K3_9POAL</name>
<protein>
    <recommendedName>
        <fullName evidence="2">CCHC-type domain-containing protein</fullName>
    </recommendedName>
</protein>
<organism evidence="3 4">
    <name type="scientific">Urochloa decumbens</name>
    <dbReference type="NCBI Taxonomy" id="240449"/>
    <lineage>
        <taxon>Eukaryota</taxon>
        <taxon>Viridiplantae</taxon>
        <taxon>Streptophyta</taxon>
        <taxon>Embryophyta</taxon>
        <taxon>Tracheophyta</taxon>
        <taxon>Spermatophyta</taxon>
        <taxon>Magnoliopsida</taxon>
        <taxon>Liliopsida</taxon>
        <taxon>Poales</taxon>
        <taxon>Poaceae</taxon>
        <taxon>PACMAD clade</taxon>
        <taxon>Panicoideae</taxon>
        <taxon>Panicodae</taxon>
        <taxon>Paniceae</taxon>
        <taxon>Melinidinae</taxon>
        <taxon>Urochloa</taxon>
    </lineage>
</organism>
<dbReference type="SMART" id="SM00343">
    <property type="entry name" value="ZnF_C2HC"/>
    <property type="match status" value="2"/>
</dbReference>
<reference evidence="4" key="1">
    <citation type="submission" date="2024-06" db="EMBL/GenBank/DDBJ databases">
        <authorList>
            <person name="Ryan C."/>
        </authorList>
    </citation>
    <scope>NUCLEOTIDE SEQUENCE [LARGE SCALE GENOMIC DNA]</scope>
</reference>
<feature type="domain" description="CCHC-type" evidence="2">
    <location>
        <begin position="228"/>
        <end position="244"/>
    </location>
</feature>
<evidence type="ECO:0000259" key="2">
    <source>
        <dbReference type="SMART" id="SM00343"/>
    </source>
</evidence>
<accession>A0ABC9B9K3</accession>
<feature type="region of interest" description="Disordered" evidence="1">
    <location>
        <begin position="253"/>
        <end position="290"/>
    </location>
</feature>
<dbReference type="PANTHER" id="PTHR33087">
    <property type="entry name" value="OS07G0539200 PROTEIN"/>
    <property type="match status" value="1"/>
</dbReference>
<dbReference type="SUPFAM" id="SSF57756">
    <property type="entry name" value="Retrovirus zinc finger-like domains"/>
    <property type="match status" value="1"/>
</dbReference>
<reference evidence="3 4" key="2">
    <citation type="submission" date="2024-10" db="EMBL/GenBank/DDBJ databases">
        <authorList>
            <person name="Ryan C."/>
        </authorList>
    </citation>
    <scope>NUCLEOTIDE SEQUENCE [LARGE SCALE GENOMIC DNA]</scope>
</reference>
<feature type="domain" description="CCHC-type" evidence="2">
    <location>
        <begin position="209"/>
        <end position="225"/>
    </location>
</feature>
<dbReference type="Gene3D" id="4.10.60.10">
    <property type="entry name" value="Zinc finger, CCHC-type"/>
    <property type="match status" value="1"/>
</dbReference>
<dbReference type="InterPro" id="IPR053253">
    <property type="entry name" value="Sex_diff_modulator"/>
</dbReference>
<evidence type="ECO:0000313" key="3">
    <source>
        <dbReference type="EMBL" id="CAL4996949.1"/>
    </source>
</evidence>
<evidence type="ECO:0000313" key="4">
    <source>
        <dbReference type="Proteomes" id="UP001497457"/>
    </source>
</evidence>
<gene>
    <name evidence="3" type="ORF">URODEC1_LOCUS63167</name>
</gene>